<feature type="coiled-coil region" evidence="1">
    <location>
        <begin position="223"/>
        <end position="253"/>
    </location>
</feature>
<sequence length="262" mass="30900">MTQLLRFRFQRCYSVTCRRLAPEDGNEGGSKMGLGEKKFKIDWTDKEYRHFHARYNANPVNRPYYKSKEPFKVYGEQLKSTAAPPPSNVTSEETAVRESEGSGETRIQKKIRELEEAERLRYYHMSEYKPKWHEFYGLLSNLDVDYETEAARHQKWRARLDFGHKLGIFALFLITFLGLVDFILMEVGSQFIPRGELTQLQVLEEKRAQLRAQLSDRNWVTDYDKKEAKLKELNKEIRELKKINQEVERLIASESSSDKSFK</sequence>
<keyword evidence="1" id="KW-0175">Coiled coil</keyword>
<feature type="transmembrane region" description="Helical" evidence="3">
    <location>
        <begin position="166"/>
        <end position="185"/>
    </location>
</feature>
<name>E4YAB1_OIKDI</name>
<keyword evidence="3" id="KW-1133">Transmembrane helix</keyword>
<keyword evidence="3" id="KW-0472">Membrane</keyword>
<organism evidence="4">
    <name type="scientific">Oikopleura dioica</name>
    <name type="common">Tunicate</name>
    <dbReference type="NCBI Taxonomy" id="34765"/>
    <lineage>
        <taxon>Eukaryota</taxon>
        <taxon>Metazoa</taxon>
        <taxon>Chordata</taxon>
        <taxon>Tunicata</taxon>
        <taxon>Appendicularia</taxon>
        <taxon>Copelata</taxon>
        <taxon>Oikopleuridae</taxon>
        <taxon>Oikopleura</taxon>
    </lineage>
</organism>
<feature type="region of interest" description="Disordered" evidence="2">
    <location>
        <begin position="79"/>
        <end position="107"/>
    </location>
</feature>
<keyword evidence="3" id="KW-0812">Transmembrane</keyword>
<gene>
    <name evidence="4" type="ORF">GSOID_T00031836001</name>
</gene>
<dbReference type="EMBL" id="FN654356">
    <property type="protein sequence ID" value="CBY32498.1"/>
    <property type="molecule type" value="Genomic_DNA"/>
</dbReference>
<evidence type="ECO:0000256" key="3">
    <source>
        <dbReference type="SAM" id="Phobius"/>
    </source>
</evidence>
<protein>
    <submittedName>
        <fullName evidence="4">Uncharacterized protein</fullName>
    </submittedName>
</protein>
<reference evidence="4" key="1">
    <citation type="journal article" date="2010" name="Science">
        <title>Plasticity of animal genome architecture unmasked by rapid evolution of a pelagic tunicate.</title>
        <authorList>
            <person name="Denoeud F."/>
            <person name="Henriet S."/>
            <person name="Mungpakdee S."/>
            <person name="Aury J.M."/>
            <person name="Da Silva C."/>
            <person name="Brinkmann H."/>
            <person name="Mikhaleva J."/>
            <person name="Olsen L.C."/>
            <person name="Jubin C."/>
            <person name="Canestro C."/>
            <person name="Bouquet J.M."/>
            <person name="Danks G."/>
            <person name="Poulain J."/>
            <person name="Campsteijn C."/>
            <person name="Adamski M."/>
            <person name="Cross I."/>
            <person name="Yadetie F."/>
            <person name="Muffato M."/>
            <person name="Louis A."/>
            <person name="Butcher S."/>
            <person name="Tsagkogeorga G."/>
            <person name="Konrad A."/>
            <person name="Singh S."/>
            <person name="Jensen M.F."/>
            <person name="Cong E.H."/>
            <person name="Eikeseth-Otteraa H."/>
            <person name="Noel B."/>
            <person name="Anthouard V."/>
            <person name="Porcel B.M."/>
            <person name="Kachouri-Lafond R."/>
            <person name="Nishino A."/>
            <person name="Ugolini M."/>
            <person name="Chourrout P."/>
            <person name="Nishida H."/>
            <person name="Aasland R."/>
            <person name="Huzurbazar S."/>
            <person name="Westhof E."/>
            <person name="Delsuc F."/>
            <person name="Lehrach H."/>
            <person name="Reinhardt R."/>
            <person name="Weissenbach J."/>
            <person name="Roy S.W."/>
            <person name="Artiguenave F."/>
            <person name="Postlethwait J.H."/>
            <person name="Manak J.R."/>
            <person name="Thompson E.M."/>
            <person name="Jaillon O."/>
            <person name="Du Pasquier L."/>
            <person name="Boudinot P."/>
            <person name="Liberles D.A."/>
            <person name="Volff J.N."/>
            <person name="Philippe H."/>
            <person name="Lenhard B."/>
            <person name="Roest Crollius H."/>
            <person name="Wincker P."/>
            <person name="Chourrout D."/>
        </authorList>
    </citation>
    <scope>NUCLEOTIDE SEQUENCE [LARGE SCALE GENOMIC DNA]</scope>
</reference>
<proteinExistence type="predicted"/>
<dbReference type="Proteomes" id="UP000011014">
    <property type="component" value="Unassembled WGS sequence"/>
</dbReference>
<evidence type="ECO:0000256" key="1">
    <source>
        <dbReference type="SAM" id="Coils"/>
    </source>
</evidence>
<accession>E4YAB1</accession>
<evidence type="ECO:0000256" key="2">
    <source>
        <dbReference type="SAM" id="MobiDB-lite"/>
    </source>
</evidence>
<evidence type="ECO:0000313" key="4">
    <source>
        <dbReference type="EMBL" id="CBY32498.1"/>
    </source>
</evidence>
<dbReference type="AlphaFoldDB" id="E4YAB1"/>